<name>A0A150SEC9_SORCE</name>
<comment type="similarity">
    <text evidence="1 5">Belongs to the antibiotic N-acetyltransferase family.</text>
</comment>
<sequence length="272" mass="29776">MSEEKVIQHRPDALVTLPSLVEELTALGVQPGMTLLVHSSLSKLGWVSGGPVAVILALEEVLTSEGTLVMPTHSAGLSDPALWQAPPVPEAWWEPIRQTMPAYDPDLTPTRQMGAIPETFRKQRGVRRSAHPLTSFAAWGRHAERVTANHSLAYDLGEGSPLARIHELDGWVLLLGVGHGNNTSLHLAEHRADFPGKRVEVRHAPILVDGARQRVAFDDIATDDGDFDRIGADFASDTGLERRGRAGAATALLMPQRALVDYGVEWMQRHRR</sequence>
<evidence type="ECO:0000256" key="5">
    <source>
        <dbReference type="RuleBase" id="RU365031"/>
    </source>
</evidence>
<evidence type="ECO:0000313" key="6">
    <source>
        <dbReference type="EMBL" id="KYF90815.1"/>
    </source>
</evidence>
<organism evidence="6 7">
    <name type="scientific">Sorangium cellulosum</name>
    <name type="common">Polyangium cellulosum</name>
    <dbReference type="NCBI Taxonomy" id="56"/>
    <lineage>
        <taxon>Bacteria</taxon>
        <taxon>Pseudomonadati</taxon>
        <taxon>Myxococcota</taxon>
        <taxon>Polyangia</taxon>
        <taxon>Polyangiales</taxon>
        <taxon>Polyangiaceae</taxon>
        <taxon>Sorangium</taxon>
    </lineage>
</organism>
<dbReference type="Pfam" id="PF02522">
    <property type="entry name" value="Antibiotic_NAT"/>
    <property type="match status" value="1"/>
</dbReference>
<dbReference type="AlphaFoldDB" id="A0A150SEC9"/>
<keyword evidence="4 5" id="KW-0012">Acyltransferase</keyword>
<evidence type="ECO:0000256" key="1">
    <source>
        <dbReference type="ARBA" id="ARBA00006383"/>
    </source>
</evidence>
<dbReference type="GO" id="GO:0046353">
    <property type="term" value="F:aminoglycoside 3-N-acetyltransferase activity"/>
    <property type="evidence" value="ECO:0007669"/>
    <property type="project" value="UniProtKB-EC"/>
</dbReference>
<dbReference type="GO" id="GO:0046677">
    <property type="term" value="P:response to antibiotic"/>
    <property type="evidence" value="ECO:0007669"/>
    <property type="project" value="UniProtKB-KW"/>
</dbReference>
<dbReference type="InterPro" id="IPR003679">
    <property type="entry name" value="Amioglycoside_AcTrfase"/>
</dbReference>
<evidence type="ECO:0000313" key="7">
    <source>
        <dbReference type="Proteomes" id="UP000075635"/>
    </source>
</evidence>
<dbReference type="PANTHER" id="PTHR11104">
    <property type="entry name" value="AMINOGLYCOSIDE N3-ACETYLTRANSFERASE"/>
    <property type="match status" value="1"/>
</dbReference>
<evidence type="ECO:0000256" key="3">
    <source>
        <dbReference type="ARBA" id="ARBA00022679"/>
    </source>
</evidence>
<protein>
    <recommendedName>
        <fullName evidence="2 5">Aminoglycoside N(3)-acetyltransferase</fullName>
        <ecNumber evidence="5">2.3.1.-</ecNumber>
    </recommendedName>
</protein>
<reference evidence="6 7" key="1">
    <citation type="submission" date="2014-02" db="EMBL/GenBank/DDBJ databases">
        <title>The small core and large imbalanced accessory genome model reveals a collaborative survival strategy of Sorangium cellulosum strains in nature.</title>
        <authorList>
            <person name="Han K."/>
            <person name="Peng R."/>
            <person name="Blom J."/>
            <person name="Li Y.-Z."/>
        </authorList>
    </citation>
    <scope>NUCLEOTIDE SEQUENCE [LARGE SCALE GENOMIC DNA]</scope>
    <source>
        <strain evidence="6 7">So0011-07</strain>
    </source>
</reference>
<dbReference type="Proteomes" id="UP000075635">
    <property type="component" value="Unassembled WGS sequence"/>
</dbReference>
<comment type="caution">
    <text evidence="6">The sequence shown here is derived from an EMBL/GenBank/DDBJ whole genome shotgun (WGS) entry which is preliminary data.</text>
</comment>
<evidence type="ECO:0000256" key="4">
    <source>
        <dbReference type="ARBA" id="ARBA00023315"/>
    </source>
</evidence>
<dbReference type="PANTHER" id="PTHR11104:SF0">
    <property type="entry name" value="SPBETA PROPHAGE-DERIVED AMINOGLYCOSIDE N(3')-ACETYLTRANSFERASE-LIKE PROTEIN YOKD"/>
    <property type="match status" value="1"/>
</dbReference>
<proteinExistence type="inferred from homology"/>
<keyword evidence="5" id="KW-0046">Antibiotic resistance</keyword>
<keyword evidence="3 5" id="KW-0808">Transferase</keyword>
<dbReference type="EMBL" id="JEMB01001077">
    <property type="protein sequence ID" value="KYF90815.1"/>
    <property type="molecule type" value="Genomic_DNA"/>
</dbReference>
<comment type="catalytic activity">
    <reaction evidence="5">
        <text>a 2-deoxystreptamine antibiotic + acetyl-CoA = an N(3)-acetyl-2-deoxystreptamine antibiotic + CoA + H(+)</text>
        <dbReference type="Rhea" id="RHEA:12665"/>
        <dbReference type="ChEBI" id="CHEBI:15378"/>
        <dbReference type="ChEBI" id="CHEBI:57287"/>
        <dbReference type="ChEBI" id="CHEBI:57288"/>
        <dbReference type="ChEBI" id="CHEBI:57921"/>
        <dbReference type="ChEBI" id="CHEBI:77452"/>
        <dbReference type="EC" id="2.3.1.81"/>
    </reaction>
</comment>
<evidence type="ECO:0000256" key="2">
    <source>
        <dbReference type="ARBA" id="ARBA00012882"/>
    </source>
</evidence>
<dbReference type="InterPro" id="IPR028345">
    <property type="entry name" value="Antibiotic_NAT-like"/>
</dbReference>
<dbReference type="EC" id="2.3.1.-" evidence="5"/>
<gene>
    <name evidence="6" type="ORF">BE17_17730</name>
</gene>
<accession>A0A150SEC9</accession>
<dbReference type="SUPFAM" id="SSF110710">
    <property type="entry name" value="TTHA0583/YokD-like"/>
    <property type="match status" value="1"/>
</dbReference>